<dbReference type="EMBL" id="CP132942">
    <property type="protein sequence ID" value="XCB31523.1"/>
    <property type="molecule type" value="Genomic_DNA"/>
</dbReference>
<evidence type="ECO:0000259" key="2">
    <source>
        <dbReference type="Pfam" id="PF00857"/>
    </source>
</evidence>
<dbReference type="EC" id="3.-.-.-" evidence="3"/>
<dbReference type="RefSeq" id="WP_353062367.1">
    <property type="nucleotide sequence ID" value="NZ_CP132942.1"/>
</dbReference>
<reference evidence="3" key="1">
    <citation type="submission" date="2023-08" db="EMBL/GenBank/DDBJ databases">
        <authorList>
            <person name="Messyasz A."/>
            <person name="Mannisto M.K."/>
            <person name="Kerkhof L.J."/>
            <person name="Haggblom M."/>
        </authorList>
    </citation>
    <scope>NUCLEOTIDE SEQUENCE</scope>
    <source>
        <strain evidence="3">X5P6</strain>
    </source>
</reference>
<dbReference type="PANTHER" id="PTHR43540:SF1">
    <property type="entry name" value="ISOCHORISMATASE HYDROLASE"/>
    <property type="match status" value="1"/>
</dbReference>
<reference evidence="3" key="2">
    <citation type="journal article" date="2024" name="Environ. Microbiol.">
        <title>Genome analysis and description of Tunturibacter gen. nov. expands the diversity of Terriglobia in tundra soils.</title>
        <authorList>
            <person name="Messyasz A."/>
            <person name="Mannisto M.K."/>
            <person name="Kerkhof L.J."/>
            <person name="Haggblom M.M."/>
        </authorList>
    </citation>
    <scope>NUCLEOTIDE SEQUENCE</scope>
    <source>
        <strain evidence="3">X5P6</strain>
    </source>
</reference>
<dbReference type="PANTHER" id="PTHR43540">
    <property type="entry name" value="PEROXYUREIDOACRYLATE/UREIDOACRYLATE AMIDOHYDROLASE-RELATED"/>
    <property type="match status" value="1"/>
</dbReference>
<dbReference type="InterPro" id="IPR050272">
    <property type="entry name" value="Isochorismatase-like_hydrls"/>
</dbReference>
<dbReference type="CDD" id="cd00431">
    <property type="entry name" value="cysteine_hydrolases"/>
    <property type="match status" value="1"/>
</dbReference>
<dbReference type="SUPFAM" id="SSF52499">
    <property type="entry name" value="Isochorismatase-like hydrolases"/>
    <property type="match status" value="1"/>
</dbReference>
<keyword evidence="1 3" id="KW-0378">Hydrolase</keyword>
<evidence type="ECO:0000256" key="1">
    <source>
        <dbReference type="ARBA" id="ARBA00022801"/>
    </source>
</evidence>
<organism evidence="3">
    <name type="scientific">Tunturiibacter psychrotolerans</name>
    <dbReference type="NCBI Taxonomy" id="3069686"/>
    <lineage>
        <taxon>Bacteria</taxon>
        <taxon>Pseudomonadati</taxon>
        <taxon>Acidobacteriota</taxon>
        <taxon>Terriglobia</taxon>
        <taxon>Terriglobales</taxon>
        <taxon>Acidobacteriaceae</taxon>
        <taxon>Tunturiibacter</taxon>
    </lineage>
</organism>
<proteinExistence type="predicted"/>
<dbReference type="KEGG" id="tpsc:RBB77_13785"/>
<accession>A0AAU7ZLH5</accession>
<name>A0AAU7ZLH5_9BACT</name>
<protein>
    <submittedName>
        <fullName evidence="3">Isochorismatase family cysteine hydrolase</fullName>
        <ecNumber evidence="3">3.-.-.-</ecNumber>
    </submittedName>
</protein>
<sequence>MNQRFTNLDGFPGEFMSAAFRIDSAHTAVLSMDCQVGIVSMYTKGDQAAFLARAAGVLQFARASHITVMHVKVGFRPGLPEVSSKNQLFGAVKASPQHQRLFHEPLGSIDPALGPEDEIVITKHRVSAFTGTDLAMILRANDLDTLVLFGISTSGVVLSTLLEACDADFRVVVIKDCCADLDADLHSTLIEKLFPSRATVLSAADFLKLELVE</sequence>
<dbReference type="AlphaFoldDB" id="A0AAU7ZLH5"/>
<dbReference type="Pfam" id="PF00857">
    <property type="entry name" value="Isochorismatase"/>
    <property type="match status" value="1"/>
</dbReference>
<dbReference type="Gene3D" id="3.40.50.850">
    <property type="entry name" value="Isochorismatase-like"/>
    <property type="match status" value="1"/>
</dbReference>
<dbReference type="InterPro" id="IPR036380">
    <property type="entry name" value="Isochorismatase-like_sf"/>
</dbReference>
<dbReference type="InterPro" id="IPR000868">
    <property type="entry name" value="Isochorismatase-like_dom"/>
</dbReference>
<evidence type="ECO:0000313" key="3">
    <source>
        <dbReference type="EMBL" id="XCB31523.1"/>
    </source>
</evidence>
<feature type="domain" description="Isochorismatase-like" evidence="2">
    <location>
        <begin position="27"/>
        <end position="205"/>
    </location>
</feature>
<gene>
    <name evidence="3" type="ORF">RBB77_13785</name>
</gene>
<dbReference type="GO" id="GO:0016787">
    <property type="term" value="F:hydrolase activity"/>
    <property type="evidence" value="ECO:0007669"/>
    <property type="project" value="UniProtKB-KW"/>
</dbReference>